<dbReference type="GO" id="GO:0015031">
    <property type="term" value="P:protein transport"/>
    <property type="evidence" value="ECO:0007669"/>
    <property type="project" value="UniProtKB-KW"/>
</dbReference>
<feature type="transmembrane region" description="Helical" evidence="9">
    <location>
        <begin position="615"/>
        <end position="634"/>
    </location>
</feature>
<feature type="transmembrane region" description="Helical" evidence="9">
    <location>
        <begin position="702"/>
        <end position="720"/>
    </location>
</feature>
<dbReference type="GeneID" id="54779350"/>
<feature type="transmembrane region" description="Helical" evidence="9">
    <location>
        <begin position="312"/>
        <end position="332"/>
    </location>
</feature>
<comment type="caution">
    <text evidence="10">The sequence shown here is derived from an EMBL/GenBank/DDBJ whole genome shotgun (WGS) entry which is preliminary data.</text>
</comment>
<dbReference type="VEuPathDB" id="FungiDB:DIURU_000697"/>
<evidence type="ECO:0000256" key="7">
    <source>
        <dbReference type="ARBA" id="ARBA00022989"/>
    </source>
</evidence>
<evidence type="ECO:0000256" key="5">
    <source>
        <dbReference type="ARBA" id="ARBA00022856"/>
    </source>
</evidence>
<dbReference type="OMA" id="PRAMFRC"/>
<dbReference type="GO" id="GO:0035673">
    <property type="term" value="F:oligopeptide transmembrane transporter activity"/>
    <property type="evidence" value="ECO:0007669"/>
    <property type="project" value="InterPro"/>
</dbReference>
<sequence length="909" mass="103493">MSGPVEAVKSQGTLGDPSAHEVNLNAITSNQYSLGQVGGHLTDAQKEFVLLRLEHHGLETLDDLPADAVFIIEKVDTMSVEEALAVLKQAIKDHNGDYNISSGDLDLWKKLVAHEQDSDVEVPSGGDLGDSDNEKAKDGIQISEKPHGDMMNETEAYDYTRIVDWSFQTRLEATVIAYWSPYVEVRSCTDPFDDPNVPVETLRVYILGIIWTGIGSVINTFFHNRQPAITLQAAVVQILLYPCGVLCAMILPKWNIGFGKYKMPLNPGPWNYKEQLLCTLFYAVSAGVPYVIDNIQVQKMPMFYNNEWCDFGYQVLLMLSSQFMGFGFAGLLRKFVIFPVQCLWPDMLPTLALNKTLMKPAKKERINGWTISSYMFFFIVFVASFLWYWVPNYLMEFIGTFNWMTWIKPDNFNLVTITGSNNGLGLNPITSFDWNIVNFNQCLQFPFYSTVTQYLGTLLGFFIIVGLYYSNYKWTAFMPPNSNALFNNKGKRYDVKSVVNEHSLFDKEKYEKVGPPFYTAGNLMIYGSFFAIYLFSVVYEFGSNWRQQWYSMKTFWKQIRTWRNSSVYDGFEDPFSVRMKRYKEVPEWVFFIVLLLSVVLSIICVQVYPAQTPTWTIFFALAINLVFLVPLTMLRAVSGTTFGLNVLVELIIGYAVPGNGLALMYVKAIGYNIDGQAQNYISDQKLTHYASIPPRALFRCQLLSTFISCFVSLGMVQFLMTGIKDYCMPGNKQKFTCPNSTTFYSASITWGVIGPQKSFQLYPILKWCFLIGAGAGLVCLVFKWYGPQKLTRRFQPTLFIIGLLAWAPYNLSYQTMGLYMSIGFMWFLRTRFTSWWSKYNYTLSAALTAGLAFSSIIVFFAVQYHDKSIDWWGNNVSYEGYEGVAGSLMNATLQAPDGYFGPRKGQFPM</sequence>
<name>A0A642V1I8_DIURU</name>
<evidence type="ECO:0000256" key="4">
    <source>
        <dbReference type="ARBA" id="ARBA00022692"/>
    </source>
</evidence>
<feature type="transmembrane region" description="Helical" evidence="9">
    <location>
        <begin position="204"/>
        <end position="222"/>
    </location>
</feature>
<dbReference type="InterPro" id="IPR004813">
    <property type="entry name" value="OPT"/>
</dbReference>
<organism evidence="10 11">
    <name type="scientific">Diutina rugosa</name>
    <name type="common">Yeast</name>
    <name type="synonym">Candida rugosa</name>
    <dbReference type="NCBI Taxonomy" id="5481"/>
    <lineage>
        <taxon>Eukaryota</taxon>
        <taxon>Fungi</taxon>
        <taxon>Dikarya</taxon>
        <taxon>Ascomycota</taxon>
        <taxon>Saccharomycotina</taxon>
        <taxon>Pichiomycetes</taxon>
        <taxon>Debaryomycetaceae</taxon>
        <taxon>Diutina</taxon>
    </lineage>
</organism>
<dbReference type="Proteomes" id="UP000449547">
    <property type="component" value="Unassembled WGS sequence"/>
</dbReference>
<evidence type="ECO:0000313" key="11">
    <source>
        <dbReference type="Proteomes" id="UP000449547"/>
    </source>
</evidence>
<dbReference type="AlphaFoldDB" id="A0A642V1I8"/>
<proteinExistence type="inferred from homology"/>
<feature type="transmembrane region" description="Helical" evidence="9">
    <location>
        <begin position="451"/>
        <end position="469"/>
    </location>
</feature>
<protein>
    <recommendedName>
        <fullName evidence="12">OPT family small oligopeptide transporter</fullName>
    </recommendedName>
</protein>
<feature type="transmembrane region" description="Helical" evidence="9">
    <location>
        <begin position="839"/>
        <end position="862"/>
    </location>
</feature>
<dbReference type="NCBIfam" id="TIGR00728">
    <property type="entry name" value="OPT_sfam"/>
    <property type="match status" value="1"/>
</dbReference>
<dbReference type="InterPro" id="IPR004648">
    <property type="entry name" value="Oligpept_transpt"/>
</dbReference>
<feature type="transmembrane region" description="Helical" evidence="9">
    <location>
        <begin position="588"/>
        <end position="608"/>
    </location>
</feature>
<keyword evidence="8 9" id="KW-0472">Membrane</keyword>
<dbReference type="GO" id="GO:0016020">
    <property type="term" value="C:membrane"/>
    <property type="evidence" value="ECO:0007669"/>
    <property type="project" value="UniProtKB-SubCell"/>
</dbReference>
<keyword evidence="11" id="KW-1185">Reference proteome</keyword>
<accession>A0A642V1I8</accession>
<evidence type="ECO:0000256" key="9">
    <source>
        <dbReference type="SAM" id="Phobius"/>
    </source>
</evidence>
<evidence type="ECO:0000256" key="6">
    <source>
        <dbReference type="ARBA" id="ARBA00022927"/>
    </source>
</evidence>
<keyword evidence="4 9" id="KW-0812">Transmembrane</keyword>
<evidence type="ECO:0000256" key="3">
    <source>
        <dbReference type="ARBA" id="ARBA00022448"/>
    </source>
</evidence>
<keyword evidence="6" id="KW-0653">Protein transport</keyword>
<reference evidence="10 11" key="1">
    <citation type="submission" date="2019-07" db="EMBL/GenBank/DDBJ databases">
        <title>Genome assembly of two rare yeast pathogens: Diutina rugosa and Trichomonascus ciferrii.</title>
        <authorList>
            <person name="Mixao V."/>
            <person name="Saus E."/>
            <person name="Hansen A."/>
            <person name="Lass-Flor C."/>
            <person name="Gabaldon T."/>
        </authorList>
    </citation>
    <scope>NUCLEOTIDE SEQUENCE [LARGE SCALE GENOMIC DNA]</scope>
    <source>
        <strain evidence="10 11">CBS 613</strain>
    </source>
</reference>
<feature type="transmembrane region" description="Helical" evidence="9">
    <location>
        <begin position="798"/>
        <end position="827"/>
    </location>
</feature>
<keyword evidence="5" id="KW-0571">Peptide transport</keyword>
<comment type="similarity">
    <text evidence="2">Belongs to the oligopeptide OPT transporter family.</text>
</comment>
<feature type="transmembrane region" description="Helical" evidence="9">
    <location>
        <begin position="228"/>
        <end position="251"/>
    </location>
</feature>
<evidence type="ECO:0000256" key="1">
    <source>
        <dbReference type="ARBA" id="ARBA00004141"/>
    </source>
</evidence>
<dbReference type="EMBL" id="SWFT01000027">
    <property type="protein sequence ID" value="KAA8907013.1"/>
    <property type="molecule type" value="Genomic_DNA"/>
</dbReference>
<dbReference type="PANTHER" id="PTHR22601">
    <property type="entry name" value="ISP4 LIKE PROTEIN"/>
    <property type="match status" value="1"/>
</dbReference>
<keyword evidence="3" id="KW-0813">Transport</keyword>
<evidence type="ECO:0000256" key="8">
    <source>
        <dbReference type="ARBA" id="ARBA00023136"/>
    </source>
</evidence>
<feature type="transmembrane region" description="Helical" evidence="9">
    <location>
        <begin position="272"/>
        <end position="292"/>
    </location>
</feature>
<dbReference type="NCBIfam" id="TIGR00727">
    <property type="entry name" value="ISP4_OPT"/>
    <property type="match status" value="1"/>
</dbReference>
<dbReference type="RefSeq" id="XP_034014364.1">
    <property type="nucleotide sequence ID" value="XM_034158973.1"/>
</dbReference>
<evidence type="ECO:0000313" key="10">
    <source>
        <dbReference type="EMBL" id="KAA8907013.1"/>
    </source>
</evidence>
<gene>
    <name evidence="10" type="ORF">DIURU_000697</name>
</gene>
<feature type="transmembrane region" description="Helical" evidence="9">
    <location>
        <begin position="368"/>
        <end position="390"/>
    </location>
</feature>
<comment type="subcellular location">
    <subcellularLocation>
        <location evidence="1">Membrane</location>
        <topology evidence="1">Multi-pass membrane protein</topology>
    </subcellularLocation>
</comment>
<keyword evidence="7 9" id="KW-1133">Transmembrane helix</keyword>
<dbReference type="Pfam" id="PF03169">
    <property type="entry name" value="OPT"/>
    <property type="match status" value="1"/>
</dbReference>
<feature type="transmembrane region" description="Helical" evidence="9">
    <location>
        <begin position="764"/>
        <end position="786"/>
    </location>
</feature>
<evidence type="ECO:0000256" key="2">
    <source>
        <dbReference type="ARBA" id="ARBA00008807"/>
    </source>
</evidence>
<evidence type="ECO:0008006" key="12">
    <source>
        <dbReference type="Google" id="ProtNLM"/>
    </source>
</evidence>
<feature type="transmembrane region" description="Helical" evidence="9">
    <location>
        <begin position="517"/>
        <end position="539"/>
    </location>
</feature>
<dbReference type="OrthoDB" id="9986677at2759"/>
<feature type="transmembrane region" description="Helical" evidence="9">
    <location>
        <begin position="646"/>
        <end position="666"/>
    </location>
</feature>